<dbReference type="InterPro" id="IPR019888">
    <property type="entry name" value="Tscrpt_reg_AsnC-like"/>
</dbReference>
<dbReference type="PRINTS" id="PR00033">
    <property type="entry name" value="HTHASNC"/>
</dbReference>
<reference evidence="6" key="1">
    <citation type="submission" date="2018-09" db="EMBL/GenBank/DDBJ databases">
        <authorList>
            <person name="Livingstone P.G."/>
            <person name="Whitworth D.E."/>
        </authorList>
    </citation>
    <scope>NUCLEOTIDE SEQUENCE [LARGE SCALE GENOMIC DNA]</scope>
    <source>
        <strain evidence="6">CA051B</strain>
    </source>
</reference>
<dbReference type="InterPro" id="IPR019885">
    <property type="entry name" value="Tscrpt_reg_HTH_AsnC-type_CS"/>
</dbReference>
<gene>
    <name evidence="5" type="ORF">D7V93_32060</name>
</gene>
<dbReference type="InterPro" id="IPR036388">
    <property type="entry name" value="WH-like_DNA-bd_sf"/>
</dbReference>
<evidence type="ECO:0000256" key="1">
    <source>
        <dbReference type="ARBA" id="ARBA00023015"/>
    </source>
</evidence>
<dbReference type="Pfam" id="PF01037">
    <property type="entry name" value="AsnC_trans_reg"/>
    <property type="match status" value="1"/>
</dbReference>
<dbReference type="RefSeq" id="WP_120647001.1">
    <property type="nucleotide sequence ID" value="NZ_RAWB01000465.1"/>
</dbReference>
<dbReference type="Gene3D" id="1.10.10.10">
    <property type="entry name" value="Winged helix-like DNA-binding domain superfamily/Winged helix DNA-binding domain"/>
    <property type="match status" value="1"/>
</dbReference>
<evidence type="ECO:0000256" key="2">
    <source>
        <dbReference type="ARBA" id="ARBA00023125"/>
    </source>
</evidence>
<dbReference type="SUPFAM" id="SSF46785">
    <property type="entry name" value="Winged helix' DNA-binding domain"/>
    <property type="match status" value="1"/>
</dbReference>
<dbReference type="GO" id="GO:0006355">
    <property type="term" value="P:regulation of DNA-templated transcription"/>
    <property type="evidence" value="ECO:0007669"/>
    <property type="project" value="UniProtKB-ARBA"/>
</dbReference>
<dbReference type="InterPro" id="IPR036390">
    <property type="entry name" value="WH_DNA-bd_sf"/>
</dbReference>
<dbReference type="GO" id="GO:0005829">
    <property type="term" value="C:cytosol"/>
    <property type="evidence" value="ECO:0007669"/>
    <property type="project" value="TreeGrafter"/>
</dbReference>
<accession>A0A3A8P0J2</accession>
<feature type="domain" description="HTH asnC-type" evidence="4">
    <location>
        <begin position="3"/>
        <end position="64"/>
    </location>
</feature>
<dbReference type="AlphaFoldDB" id="A0A3A8P0J2"/>
<dbReference type="PROSITE" id="PS50956">
    <property type="entry name" value="HTH_ASNC_2"/>
    <property type="match status" value="1"/>
</dbReference>
<name>A0A3A8P0J2_9BACT</name>
<evidence type="ECO:0000313" key="5">
    <source>
        <dbReference type="EMBL" id="RKH49309.1"/>
    </source>
</evidence>
<keyword evidence="2" id="KW-0238">DNA-binding</keyword>
<dbReference type="InterPro" id="IPR011008">
    <property type="entry name" value="Dimeric_a/b-barrel"/>
</dbReference>
<protein>
    <submittedName>
        <fullName evidence="5">Lrp/AsnC family transcriptional regulator</fullName>
    </submittedName>
</protein>
<evidence type="ECO:0000259" key="4">
    <source>
        <dbReference type="PROSITE" id="PS50956"/>
    </source>
</evidence>
<dbReference type="InterPro" id="IPR019887">
    <property type="entry name" value="Tscrpt_reg_AsnC/Lrp_C"/>
</dbReference>
<dbReference type="SMART" id="SM00344">
    <property type="entry name" value="HTH_ASNC"/>
    <property type="match status" value="1"/>
</dbReference>
<evidence type="ECO:0000313" key="6">
    <source>
        <dbReference type="Proteomes" id="UP000272888"/>
    </source>
</evidence>
<dbReference type="EMBL" id="RAWB01000465">
    <property type="protein sequence ID" value="RKH49309.1"/>
    <property type="molecule type" value="Genomic_DNA"/>
</dbReference>
<organism evidence="5 6">
    <name type="scientific">Corallococcus llansteffanensis</name>
    <dbReference type="NCBI Taxonomy" id="2316731"/>
    <lineage>
        <taxon>Bacteria</taxon>
        <taxon>Pseudomonadati</taxon>
        <taxon>Myxococcota</taxon>
        <taxon>Myxococcia</taxon>
        <taxon>Myxococcales</taxon>
        <taxon>Cystobacterineae</taxon>
        <taxon>Myxococcaceae</taxon>
        <taxon>Corallococcus</taxon>
    </lineage>
</organism>
<dbReference type="CDD" id="cd00090">
    <property type="entry name" value="HTH_ARSR"/>
    <property type="match status" value="1"/>
</dbReference>
<dbReference type="InterPro" id="IPR011991">
    <property type="entry name" value="ArsR-like_HTH"/>
</dbReference>
<dbReference type="PROSITE" id="PS00519">
    <property type="entry name" value="HTH_ASNC_1"/>
    <property type="match status" value="1"/>
</dbReference>
<dbReference type="InterPro" id="IPR000485">
    <property type="entry name" value="AsnC-type_HTH_dom"/>
</dbReference>
<sequence>MELDALDKAILALLQDNSRLTSEAIADAVALSPTAVQRRIKRLRDTGAIVAEVAIVAPRAVGRGLTAIVGVELARGGSEVLIDAFKQRMAARPEVQQCYYVAGPHDFMLIVTAVDVADYERLSRELFFGDPNIRKFQTTFVLEAVKVGQRLPIS</sequence>
<dbReference type="GO" id="GO:0043200">
    <property type="term" value="P:response to amino acid"/>
    <property type="evidence" value="ECO:0007669"/>
    <property type="project" value="TreeGrafter"/>
</dbReference>
<keyword evidence="1" id="KW-0805">Transcription regulation</keyword>
<keyword evidence="3" id="KW-0804">Transcription</keyword>
<dbReference type="Pfam" id="PF13404">
    <property type="entry name" value="HTH_AsnC-type"/>
    <property type="match status" value="1"/>
</dbReference>
<comment type="caution">
    <text evidence="5">The sequence shown here is derived from an EMBL/GenBank/DDBJ whole genome shotgun (WGS) entry which is preliminary data.</text>
</comment>
<dbReference type="GO" id="GO:0043565">
    <property type="term" value="F:sequence-specific DNA binding"/>
    <property type="evidence" value="ECO:0007669"/>
    <property type="project" value="InterPro"/>
</dbReference>
<dbReference type="Proteomes" id="UP000272888">
    <property type="component" value="Unassembled WGS sequence"/>
</dbReference>
<evidence type="ECO:0000256" key="3">
    <source>
        <dbReference type="ARBA" id="ARBA00023163"/>
    </source>
</evidence>
<proteinExistence type="predicted"/>
<dbReference type="PANTHER" id="PTHR30154">
    <property type="entry name" value="LEUCINE-RESPONSIVE REGULATORY PROTEIN"/>
    <property type="match status" value="1"/>
</dbReference>
<dbReference type="SUPFAM" id="SSF54909">
    <property type="entry name" value="Dimeric alpha+beta barrel"/>
    <property type="match status" value="1"/>
</dbReference>
<dbReference type="PANTHER" id="PTHR30154:SF34">
    <property type="entry name" value="TRANSCRIPTIONAL REGULATOR AZLB"/>
    <property type="match status" value="1"/>
</dbReference>
<dbReference type="Gene3D" id="3.30.70.920">
    <property type="match status" value="1"/>
</dbReference>
<keyword evidence="6" id="KW-1185">Reference proteome</keyword>